<evidence type="ECO:0000256" key="2">
    <source>
        <dbReference type="ARBA" id="ARBA00023242"/>
    </source>
</evidence>
<protein>
    <submittedName>
        <fullName evidence="5">Aurofusarin cluster transcription factor aurR2</fullName>
    </submittedName>
</protein>
<name>A0A484FCC3_COLOR</name>
<dbReference type="GO" id="GO:0006351">
    <property type="term" value="P:DNA-templated transcription"/>
    <property type="evidence" value="ECO:0007669"/>
    <property type="project" value="InterPro"/>
</dbReference>
<dbReference type="GO" id="GO:0005634">
    <property type="term" value="C:nucleus"/>
    <property type="evidence" value="ECO:0007669"/>
    <property type="project" value="UniProtKB-SubCell"/>
</dbReference>
<dbReference type="EMBL" id="AMCV02000037">
    <property type="protein sequence ID" value="TDZ15999.1"/>
    <property type="molecule type" value="Genomic_DNA"/>
</dbReference>
<feature type="compositionally biased region" description="Polar residues" evidence="3">
    <location>
        <begin position="40"/>
        <end position="53"/>
    </location>
</feature>
<feature type="region of interest" description="Disordered" evidence="3">
    <location>
        <begin position="22"/>
        <end position="53"/>
    </location>
</feature>
<organism evidence="5 6">
    <name type="scientific">Colletotrichum orbiculare (strain 104-T / ATCC 96160 / CBS 514.97 / LARS 414 / MAFF 240422)</name>
    <name type="common">Cucumber anthracnose fungus</name>
    <name type="synonym">Colletotrichum lagenarium</name>
    <dbReference type="NCBI Taxonomy" id="1213857"/>
    <lineage>
        <taxon>Eukaryota</taxon>
        <taxon>Fungi</taxon>
        <taxon>Dikarya</taxon>
        <taxon>Ascomycota</taxon>
        <taxon>Pezizomycotina</taxon>
        <taxon>Sordariomycetes</taxon>
        <taxon>Hypocreomycetidae</taxon>
        <taxon>Glomerellales</taxon>
        <taxon>Glomerellaceae</taxon>
        <taxon>Colletotrichum</taxon>
        <taxon>Colletotrichum orbiculare species complex</taxon>
    </lineage>
</organism>
<dbReference type="InterPro" id="IPR007219">
    <property type="entry name" value="XnlR_reg_dom"/>
</dbReference>
<reference evidence="6" key="2">
    <citation type="journal article" date="2019" name="Mol. Plant Microbe Interact.">
        <title>Genome sequence resources for four phytopathogenic fungi from the Colletotrichum orbiculare species complex.</title>
        <authorList>
            <person name="Gan P."/>
            <person name="Tsushima A."/>
            <person name="Narusaka M."/>
            <person name="Narusaka Y."/>
            <person name="Takano Y."/>
            <person name="Kubo Y."/>
            <person name="Shirasu K."/>
        </authorList>
    </citation>
    <scope>GENOME REANNOTATION</scope>
    <source>
        <strain evidence="6">104-T / ATCC 96160 / CBS 514.97 / LARS 414 / MAFF 240422</strain>
    </source>
</reference>
<evidence type="ECO:0000313" key="6">
    <source>
        <dbReference type="Proteomes" id="UP000014480"/>
    </source>
</evidence>
<dbReference type="Proteomes" id="UP000014480">
    <property type="component" value="Unassembled WGS sequence"/>
</dbReference>
<reference evidence="6" key="1">
    <citation type="journal article" date="2013" name="New Phytol.">
        <title>Comparative genomic and transcriptomic analyses reveal the hemibiotrophic stage shift of Colletotrichum fungi.</title>
        <authorList>
            <person name="Gan P."/>
            <person name="Ikeda K."/>
            <person name="Irieda H."/>
            <person name="Narusaka M."/>
            <person name="O'Connell R.J."/>
            <person name="Narusaka Y."/>
            <person name="Takano Y."/>
            <person name="Kubo Y."/>
            <person name="Shirasu K."/>
        </authorList>
    </citation>
    <scope>NUCLEOTIDE SEQUENCE [LARGE SCALE GENOMIC DNA]</scope>
    <source>
        <strain evidence="6">104-T / ATCC 96160 / CBS 514.97 / LARS 414 / MAFF 240422</strain>
    </source>
</reference>
<dbReference type="InterPro" id="IPR050613">
    <property type="entry name" value="Sec_Metabolite_Reg"/>
</dbReference>
<keyword evidence="6" id="KW-1185">Reference proteome</keyword>
<dbReference type="PANTHER" id="PTHR31001">
    <property type="entry name" value="UNCHARACTERIZED TRANSCRIPTIONAL REGULATORY PROTEIN"/>
    <property type="match status" value="1"/>
</dbReference>
<dbReference type="Pfam" id="PF04082">
    <property type="entry name" value="Fungal_trans"/>
    <property type="match status" value="1"/>
</dbReference>
<sequence>MRKHNVDFSPHSQTWVQYKVEGQPDGSVSTGLAPFATAATGPSSEQPLPDNTTRSQTLRPLWFDISPELKHPPIQGLCHKNDPLLHAMPPLHVMFSGSSPDLNSLHPEPRQIFRLWQVFIEKVAPLLKIVHVPTLQQRILDASWDVGSASSSLRATMFAVYTQSVTALSPEECRSTLNDSRETLLTRYRTATFRALVEAEFLTTRDFEVLTALVLFLFANPTCDLTTTLTTTAIKLGKKMGLHRNSHDATLPFLEQEMRVRLWWQLNGLEARNRMLNVPDARTTPSKTEFGDVRMPLNVNDADLHPEMAEAPVEHSGPTEMMGVMMKYEVFNWMRSSPAATQVFEAIAKGRGRDKLSIETYNKALGELGALFEDKYSRHLDRRIPLHNLTWVMARLMLTRMRFKMWHPKMWGVGERDGVMSQEDGDQLFELAVTWAELMEEGMNSKFALHLFMHMMSMNHIRLDAYIYIISDLRERTSGERVSQAWKMVERFYNDHPELIADGKDGFIEALGQLTLEAWENRRKELVIVQGHQEADVTPRFIAALWEKRDEAEAKAVQTIEALDGVWLAPDGNLDWDQWSAFLTF</sequence>
<proteinExistence type="predicted"/>
<keyword evidence="2" id="KW-0539">Nucleus</keyword>
<evidence type="ECO:0000313" key="5">
    <source>
        <dbReference type="EMBL" id="TDZ15999.1"/>
    </source>
</evidence>
<dbReference type="PANTHER" id="PTHR31001:SF85">
    <property type="entry name" value="ZN(II)2CYS6 TRANSCRIPTION FACTOR (EUROFUNG)"/>
    <property type="match status" value="1"/>
</dbReference>
<comment type="caution">
    <text evidence="5">The sequence shown here is derived from an EMBL/GenBank/DDBJ whole genome shotgun (WGS) entry which is preliminary data.</text>
</comment>
<dbReference type="CDD" id="cd12148">
    <property type="entry name" value="fungal_TF_MHR"/>
    <property type="match status" value="1"/>
</dbReference>
<evidence type="ECO:0000256" key="1">
    <source>
        <dbReference type="ARBA" id="ARBA00004123"/>
    </source>
</evidence>
<comment type="subcellular location">
    <subcellularLocation>
        <location evidence="1">Nucleus</location>
    </subcellularLocation>
</comment>
<dbReference type="STRING" id="1213857.A0A484FCC3"/>
<dbReference type="OrthoDB" id="2269373at2759"/>
<gene>
    <name evidence="5" type="primary">aurR2-0</name>
    <name evidence="5" type="ORF">Cob_v011039</name>
</gene>
<feature type="domain" description="Xylanolytic transcriptional activator regulatory" evidence="4">
    <location>
        <begin position="117"/>
        <end position="264"/>
    </location>
</feature>
<evidence type="ECO:0000256" key="3">
    <source>
        <dbReference type="SAM" id="MobiDB-lite"/>
    </source>
</evidence>
<dbReference type="GO" id="GO:0003677">
    <property type="term" value="F:DNA binding"/>
    <property type="evidence" value="ECO:0007669"/>
    <property type="project" value="InterPro"/>
</dbReference>
<evidence type="ECO:0000259" key="4">
    <source>
        <dbReference type="Pfam" id="PF04082"/>
    </source>
</evidence>
<dbReference type="AlphaFoldDB" id="A0A484FCC3"/>
<dbReference type="GO" id="GO:0008270">
    <property type="term" value="F:zinc ion binding"/>
    <property type="evidence" value="ECO:0007669"/>
    <property type="project" value="InterPro"/>
</dbReference>
<accession>A0A484FCC3</accession>